<comment type="caution">
    <text evidence="2">The sequence shown here is derived from an EMBL/GenBank/DDBJ whole genome shotgun (WGS) entry which is preliminary data.</text>
</comment>
<evidence type="ECO:0000256" key="1">
    <source>
        <dbReference type="SAM" id="MobiDB-lite"/>
    </source>
</evidence>
<evidence type="ECO:0000313" key="2">
    <source>
        <dbReference type="EMBL" id="RBP40324.1"/>
    </source>
</evidence>
<keyword evidence="3" id="KW-1185">Reference proteome</keyword>
<dbReference type="AlphaFoldDB" id="A0A366HF22"/>
<gene>
    <name evidence="2" type="ORF">DES53_10830</name>
</gene>
<accession>A0A366HF22</accession>
<dbReference type="Proteomes" id="UP000253426">
    <property type="component" value="Unassembled WGS sequence"/>
</dbReference>
<name>A0A366HF22_9BACT</name>
<organism evidence="2 3">
    <name type="scientific">Roseimicrobium gellanilyticum</name>
    <dbReference type="NCBI Taxonomy" id="748857"/>
    <lineage>
        <taxon>Bacteria</taxon>
        <taxon>Pseudomonadati</taxon>
        <taxon>Verrucomicrobiota</taxon>
        <taxon>Verrucomicrobiia</taxon>
        <taxon>Verrucomicrobiales</taxon>
        <taxon>Verrucomicrobiaceae</taxon>
        <taxon>Roseimicrobium</taxon>
    </lineage>
</organism>
<feature type="region of interest" description="Disordered" evidence="1">
    <location>
        <begin position="53"/>
        <end position="81"/>
    </location>
</feature>
<sequence length="81" mass="9270">MHANSAEEMMRQVCAHIPQPFSLFQAAFRMGDMFPTEPRGTFMDGWHQLQSQGELKQTGPTEWLYSGPTYSRERSQTPGFS</sequence>
<dbReference type="EMBL" id="QNRR01000008">
    <property type="protein sequence ID" value="RBP40324.1"/>
    <property type="molecule type" value="Genomic_DNA"/>
</dbReference>
<proteinExistence type="predicted"/>
<protein>
    <submittedName>
        <fullName evidence="2">Uncharacterized protein</fullName>
    </submittedName>
</protein>
<evidence type="ECO:0000313" key="3">
    <source>
        <dbReference type="Proteomes" id="UP000253426"/>
    </source>
</evidence>
<reference evidence="2 3" key="1">
    <citation type="submission" date="2018-06" db="EMBL/GenBank/DDBJ databases">
        <title>Genomic Encyclopedia of Type Strains, Phase IV (KMG-IV): sequencing the most valuable type-strain genomes for metagenomic binning, comparative biology and taxonomic classification.</title>
        <authorList>
            <person name="Goeker M."/>
        </authorList>
    </citation>
    <scope>NUCLEOTIDE SEQUENCE [LARGE SCALE GENOMIC DNA]</scope>
    <source>
        <strain evidence="2 3">DSM 25532</strain>
    </source>
</reference>